<dbReference type="EMBL" id="JAAZKV010000018">
    <property type="protein sequence ID" value="NMA44608.1"/>
    <property type="molecule type" value="Genomic_DNA"/>
</dbReference>
<dbReference type="AlphaFoldDB" id="A0A7K4BZE9"/>
<evidence type="ECO:0000256" key="7">
    <source>
        <dbReference type="ARBA" id="ARBA00023204"/>
    </source>
</evidence>
<dbReference type="Proteomes" id="UP000526302">
    <property type="component" value="Unassembled WGS sequence"/>
</dbReference>
<dbReference type="Gene3D" id="3.40.50.300">
    <property type="entry name" value="P-loop containing nucleotide triphosphate hydrolases"/>
    <property type="match status" value="2"/>
</dbReference>
<comment type="catalytic activity">
    <reaction evidence="10">
        <text>ATP + H2O = ADP + phosphate + H(+)</text>
        <dbReference type="Rhea" id="RHEA:13065"/>
        <dbReference type="ChEBI" id="CHEBI:15377"/>
        <dbReference type="ChEBI" id="CHEBI:15378"/>
        <dbReference type="ChEBI" id="CHEBI:30616"/>
        <dbReference type="ChEBI" id="CHEBI:43474"/>
        <dbReference type="ChEBI" id="CHEBI:456216"/>
        <dbReference type="EC" id="5.6.2.4"/>
    </reaction>
</comment>
<comment type="function">
    <text evidence="10">DNA-dependent ATPase and 3'-5' DNA helicase that may be involved in repair of stalled replication forks.</text>
</comment>
<organism evidence="13 14">
    <name type="scientific">Candidatus Iainarchaeum sp</name>
    <dbReference type="NCBI Taxonomy" id="3101447"/>
    <lineage>
        <taxon>Archaea</taxon>
        <taxon>Candidatus Iainarchaeota</taxon>
        <taxon>Candidatus Iainarchaeia</taxon>
        <taxon>Candidatus Iainarchaeales</taxon>
        <taxon>Candidatus Iainarchaeaceae</taxon>
        <taxon>Candidatus Iainarchaeum</taxon>
    </lineage>
</organism>
<evidence type="ECO:0000256" key="10">
    <source>
        <dbReference type="HAMAP-Rule" id="MF_00442"/>
    </source>
</evidence>
<comment type="subunit">
    <text evidence="10">Monomer.</text>
</comment>
<keyword evidence="1 10" id="KW-0547">Nucleotide-binding</keyword>
<dbReference type="InterPro" id="IPR011545">
    <property type="entry name" value="DEAD/DEAH_box_helicase_dom"/>
</dbReference>
<dbReference type="EC" id="5.6.2.4" evidence="10"/>
<dbReference type="GO" id="GO:0016818">
    <property type="term" value="F:hydrolase activity, acting on acid anhydrides, in phosphorus-containing anhydrides"/>
    <property type="evidence" value="ECO:0007669"/>
    <property type="project" value="UniProtKB-UniRule"/>
</dbReference>
<dbReference type="PROSITE" id="PS00690">
    <property type="entry name" value="DEAH_ATP_HELICASE"/>
    <property type="match status" value="1"/>
</dbReference>
<evidence type="ECO:0000313" key="13">
    <source>
        <dbReference type="EMBL" id="NMA44608.1"/>
    </source>
</evidence>
<dbReference type="HAMAP" id="MF_00442">
    <property type="entry name" value="Helicase_Hel308"/>
    <property type="match status" value="1"/>
</dbReference>
<accession>A0A7K4BZE9</accession>
<feature type="domain" description="Helicase ATP-binding" evidence="11">
    <location>
        <begin position="28"/>
        <end position="193"/>
    </location>
</feature>
<comment type="similarity">
    <text evidence="10">Belongs to the helicase family. Hel308 subfamily.</text>
</comment>
<dbReference type="SMART" id="SM00487">
    <property type="entry name" value="DEXDc"/>
    <property type="match status" value="1"/>
</dbReference>
<dbReference type="Gene3D" id="1.10.150.20">
    <property type="entry name" value="5' to 3' exonuclease, C-terminal subdomain"/>
    <property type="match status" value="1"/>
</dbReference>
<keyword evidence="2 10" id="KW-0227">DNA damage</keyword>
<dbReference type="GO" id="GO:0005524">
    <property type="term" value="F:ATP binding"/>
    <property type="evidence" value="ECO:0007669"/>
    <property type="project" value="UniProtKB-UniRule"/>
</dbReference>
<dbReference type="GO" id="GO:0006281">
    <property type="term" value="P:DNA repair"/>
    <property type="evidence" value="ECO:0007669"/>
    <property type="project" value="UniProtKB-UniRule"/>
</dbReference>
<dbReference type="SUPFAM" id="SSF158702">
    <property type="entry name" value="Sec63 N-terminal domain-like"/>
    <property type="match status" value="1"/>
</dbReference>
<dbReference type="GO" id="GO:0003677">
    <property type="term" value="F:DNA binding"/>
    <property type="evidence" value="ECO:0007669"/>
    <property type="project" value="UniProtKB-UniRule"/>
</dbReference>
<evidence type="ECO:0000256" key="4">
    <source>
        <dbReference type="ARBA" id="ARBA00022806"/>
    </source>
</evidence>
<gene>
    <name evidence="10" type="primary">hel308</name>
    <name evidence="13" type="ORF">GX950_02245</name>
</gene>
<comment type="catalytic activity">
    <reaction evidence="9 10">
        <text>Couples ATP hydrolysis with the unwinding of duplex DNA by translocating in the 3'-5' direction.</text>
        <dbReference type="EC" id="5.6.2.4"/>
    </reaction>
</comment>
<evidence type="ECO:0000256" key="2">
    <source>
        <dbReference type="ARBA" id="ARBA00022763"/>
    </source>
</evidence>
<dbReference type="PROSITE" id="PS51194">
    <property type="entry name" value="HELICASE_CTER"/>
    <property type="match status" value="1"/>
</dbReference>
<evidence type="ECO:0000313" key="14">
    <source>
        <dbReference type="Proteomes" id="UP000526302"/>
    </source>
</evidence>
<name>A0A7K4BZE9_9ARCH</name>
<dbReference type="Pfam" id="PF00270">
    <property type="entry name" value="DEAD"/>
    <property type="match status" value="1"/>
</dbReference>
<evidence type="ECO:0000259" key="11">
    <source>
        <dbReference type="PROSITE" id="PS51192"/>
    </source>
</evidence>
<keyword evidence="4 10" id="KW-0347">Helicase</keyword>
<sequence>MNPEHNNKVLDKVLEVNKFKEFNPMQKKCLDKLNNSLVVSAPTASGKTIVAELFFLQSVLNEKKKVVYTCPLRALASEHYKDFKKKYPEIKFSLSTGDLDSSSSYLKKFDVIMTTYEKLASLLRHKAEWLGDVGCVIVDEIHELDSSRGPVLEIALTQLRNRNKALKILGLSATIPNSKELAEWLNAELVESDFRPTKLREGVMFENEITYQNKKIESVGDVEKLIEDLIKENKQALVFLNSRKRAEGFAKKISKIVSKNLEEKSVPKLVEVSNKTLNVLESPTEQCSSLSDCIKHGCAFHHAGLLNEQREIVEDNFRSGEIKVLCSTTTLSAGINLPADLVIIPSVYRFEKFSMELIPVREYKQCAGRSGRPKFSSEGKSVVLASTDEQKELIFEKYVNGEIEKIESKLSLVPILRTHILALIATNDIYDIKSIELFFEKTLYAKQFGDFGELLDIVLDIISDLERFGFVENKNNFYTCTPIGKRVSDLFLDPNSAFDLITALKSRKTFTNISYLYAWCNCFEFSPLLSVPKNLKPIIYEEFSERFIELPFSEEKLLFEEDSVEKYFSALMLEYWIKEKKEQELFKEYNLAPGVLFGKTRIIEWLAYSTIELSKILGIEKHLLPSNKVSKRVKYGVKEELLALVELRGVGRVRARKLFNSGIKKPSEIKSNVGKVEALFGKKIADTIIKQLIVKNNAKTKLNEIKSTQKSL</sequence>
<feature type="binding site" evidence="10">
    <location>
        <position position="26"/>
    </location>
    <ligand>
        <name>ATP</name>
        <dbReference type="ChEBI" id="CHEBI:30616"/>
    </ligand>
</feature>
<dbReference type="InterPro" id="IPR050474">
    <property type="entry name" value="Hel308_SKI2-like"/>
</dbReference>
<dbReference type="Gene3D" id="1.10.3380.30">
    <property type="match status" value="1"/>
</dbReference>
<evidence type="ECO:0000256" key="6">
    <source>
        <dbReference type="ARBA" id="ARBA00023125"/>
    </source>
</evidence>
<keyword evidence="5 10" id="KW-0067">ATP-binding</keyword>
<evidence type="ECO:0000256" key="3">
    <source>
        <dbReference type="ARBA" id="ARBA00022801"/>
    </source>
</evidence>
<proteinExistence type="inferred from homology"/>
<dbReference type="InterPro" id="IPR002464">
    <property type="entry name" value="DNA/RNA_helicase_DEAH_CS"/>
</dbReference>
<dbReference type="SUPFAM" id="SSF46785">
    <property type="entry name" value="Winged helix' DNA-binding domain"/>
    <property type="match status" value="1"/>
</dbReference>
<evidence type="ECO:0000256" key="9">
    <source>
        <dbReference type="ARBA" id="ARBA00034617"/>
    </source>
</evidence>
<keyword evidence="3 10" id="KW-0378">Hydrolase</keyword>
<reference evidence="13 14" key="1">
    <citation type="journal article" date="2020" name="Biotechnol. Biofuels">
        <title>New insights from the biogas microbiome by comprehensive genome-resolved metagenomics of nearly 1600 species originating from multiple anaerobic digesters.</title>
        <authorList>
            <person name="Campanaro S."/>
            <person name="Treu L."/>
            <person name="Rodriguez-R L.M."/>
            <person name="Kovalovszki A."/>
            <person name="Ziels R.M."/>
            <person name="Maus I."/>
            <person name="Zhu X."/>
            <person name="Kougias P.G."/>
            <person name="Basile A."/>
            <person name="Luo G."/>
            <person name="Schluter A."/>
            <person name="Konstantinidis K.T."/>
            <person name="Angelidaki I."/>
        </authorList>
    </citation>
    <scope>NUCLEOTIDE SEQUENCE [LARGE SCALE GENOMIC DNA]</scope>
    <source>
        <strain evidence="13">AS22ysBPME_79</strain>
    </source>
</reference>
<dbReference type="SUPFAM" id="SSF52540">
    <property type="entry name" value="P-loop containing nucleoside triphosphate hydrolases"/>
    <property type="match status" value="1"/>
</dbReference>
<dbReference type="InterPro" id="IPR001650">
    <property type="entry name" value="Helicase_C-like"/>
</dbReference>
<keyword evidence="6 10" id="KW-0238">DNA-binding</keyword>
<dbReference type="InterPro" id="IPR022965">
    <property type="entry name" value="Helicase_Hel308"/>
</dbReference>
<dbReference type="InterPro" id="IPR014001">
    <property type="entry name" value="Helicase_ATP-bd"/>
</dbReference>
<dbReference type="PROSITE" id="PS51192">
    <property type="entry name" value="HELICASE_ATP_BIND_1"/>
    <property type="match status" value="1"/>
</dbReference>
<protein>
    <recommendedName>
        <fullName evidence="10">ATP-dependent DNA helicase Hel308</fullName>
        <ecNumber evidence="10">5.6.2.4</ecNumber>
    </recommendedName>
    <alternativeName>
        <fullName evidence="10">DNA 3'-5' helicase Hel308</fullName>
    </alternativeName>
</protein>
<dbReference type="InterPro" id="IPR036390">
    <property type="entry name" value="WH_DNA-bd_sf"/>
</dbReference>
<evidence type="ECO:0000256" key="1">
    <source>
        <dbReference type="ARBA" id="ARBA00022741"/>
    </source>
</evidence>
<dbReference type="PANTHER" id="PTHR47961:SF10">
    <property type="entry name" value="ATP-DEPENDENT DNA HELICASE HEL308"/>
    <property type="match status" value="1"/>
</dbReference>
<dbReference type="Pfam" id="PF00271">
    <property type="entry name" value="Helicase_C"/>
    <property type="match status" value="1"/>
</dbReference>
<comment type="caution">
    <text evidence="13">The sequence shown here is derived from an EMBL/GenBank/DDBJ whole genome shotgun (WGS) entry which is preliminary data.</text>
</comment>
<dbReference type="InterPro" id="IPR048772">
    <property type="entry name" value="Hel308-like_dom4"/>
</dbReference>
<dbReference type="CDD" id="cd18795">
    <property type="entry name" value="SF2_C_Ski2"/>
    <property type="match status" value="1"/>
</dbReference>
<evidence type="ECO:0000256" key="8">
    <source>
        <dbReference type="ARBA" id="ARBA00023235"/>
    </source>
</evidence>
<keyword evidence="8 10" id="KW-0413">Isomerase</keyword>
<evidence type="ECO:0000256" key="5">
    <source>
        <dbReference type="ARBA" id="ARBA00022840"/>
    </source>
</evidence>
<keyword evidence="7 10" id="KW-0234">DNA repair</keyword>
<dbReference type="Pfam" id="PF21280">
    <property type="entry name" value="Helicase_dom4_arc"/>
    <property type="match status" value="1"/>
</dbReference>
<dbReference type="PANTHER" id="PTHR47961">
    <property type="entry name" value="DNA POLYMERASE THETA, PUTATIVE (AFU_ORTHOLOGUE AFUA_1G05260)-RELATED"/>
    <property type="match status" value="1"/>
</dbReference>
<dbReference type="SMART" id="SM00490">
    <property type="entry name" value="HELICc"/>
    <property type="match status" value="1"/>
</dbReference>
<evidence type="ECO:0000259" key="12">
    <source>
        <dbReference type="PROSITE" id="PS51194"/>
    </source>
</evidence>
<dbReference type="GO" id="GO:0043138">
    <property type="term" value="F:3'-5' DNA helicase activity"/>
    <property type="evidence" value="ECO:0007669"/>
    <property type="project" value="UniProtKB-UniRule"/>
</dbReference>
<dbReference type="InterPro" id="IPR027417">
    <property type="entry name" value="P-loop_NTPase"/>
</dbReference>
<feature type="domain" description="Helicase C-terminal" evidence="12">
    <location>
        <begin position="221"/>
        <end position="424"/>
    </location>
</feature>